<name>E1SP95_FERBD</name>
<protein>
    <submittedName>
        <fullName evidence="4">ABC transporter related protein</fullName>
    </submittedName>
</protein>
<dbReference type="PROSITE" id="PS50893">
    <property type="entry name" value="ABC_TRANSPORTER_2"/>
    <property type="match status" value="1"/>
</dbReference>
<dbReference type="PANTHER" id="PTHR42794:SF2">
    <property type="entry name" value="ABC TRANSPORTER ATP-BINDING PROTEIN"/>
    <property type="match status" value="1"/>
</dbReference>
<dbReference type="SMART" id="SM00382">
    <property type="entry name" value="AAA"/>
    <property type="match status" value="1"/>
</dbReference>
<dbReference type="GeneID" id="67181732"/>
<dbReference type="OrthoDB" id="5292475at2"/>
<organism evidence="4 5">
    <name type="scientific">Ferrimonas balearica (strain DSM 9799 / CCM 4581 / KCTC 23876 / PAT)</name>
    <dbReference type="NCBI Taxonomy" id="550540"/>
    <lineage>
        <taxon>Bacteria</taxon>
        <taxon>Pseudomonadati</taxon>
        <taxon>Pseudomonadota</taxon>
        <taxon>Gammaproteobacteria</taxon>
        <taxon>Alteromonadales</taxon>
        <taxon>Ferrimonadaceae</taxon>
        <taxon>Ferrimonas</taxon>
    </lineage>
</organism>
<evidence type="ECO:0000259" key="3">
    <source>
        <dbReference type="PROSITE" id="PS50893"/>
    </source>
</evidence>
<keyword evidence="1" id="KW-0547">Nucleotide-binding</keyword>
<dbReference type="HOGENOM" id="CLU_000604_1_11_6"/>
<dbReference type="InterPro" id="IPR027417">
    <property type="entry name" value="P-loop_NTPase"/>
</dbReference>
<dbReference type="GO" id="GO:0016887">
    <property type="term" value="F:ATP hydrolysis activity"/>
    <property type="evidence" value="ECO:0007669"/>
    <property type="project" value="InterPro"/>
</dbReference>
<dbReference type="InterPro" id="IPR003593">
    <property type="entry name" value="AAA+_ATPase"/>
</dbReference>
<gene>
    <name evidence="4" type="ordered locus">Fbal_1516</name>
</gene>
<accession>E1SP95</accession>
<evidence type="ECO:0000313" key="4">
    <source>
        <dbReference type="EMBL" id="ADN75720.1"/>
    </source>
</evidence>
<dbReference type="RefSeq" id="WP_013345026.1">
    <property type="nucleotide sequence ID" value="NC_014541.1"/>
</dbReference>
<dbReference type="SUPFAM" id="SSF52540">
    <property type="entry name" value="P-loop containing nucleoside triphosphate hydrolases"/>
    <property type="match status" value="1"/>
</dbReference>
<dbReference type="EMBL" id="CP002209">
    <property type="protein sequence ID" value="ADN75720.1"/>
    <property type="molecule type" value="Genomic_DNA"/>
</dbReference>
<keyword evidence="5" id="KW-1185">Reference proteome</keyword>
<dbReference type="STRING" id="550540.Fbal_1516"/>
<dbReference type="GO" id="GO:0005524">
    <property type="term" value="F:ATP binding"/>
    <property type="evidence" value="ECO:0007669"/>
    <property type="project" value="UniProtKB-KW"/>
</dbReference>
<keyword evidence="2" id="KW-0067">ATP-binding</keyword>
<dbReference type="AlphaFoldDB" id="E1SP95"/>
<reference evidence="4 5" key="1">
    <citation type="journal article" date="2010" name="Stand. Genomic Sci.">
        <title>Complete genome sequence of Ferrimonas balearica type strain (PAT).</title>
        <authorList>
            <person name="Nolan M."/>
            <person name="Sikorski J."/>
            <person name="Davenport K."/>
            <person name="Lucas S."/>
            <person name="Glavina Del Rio T."/>
            <person name="Tice H."/>
            <person name="Cheng J."/>
            <person name="Goodwin L."/>
            <person name="Pitluck S."/>
            <person name="Liolios K."/>
            <person name="Ivanova N."/>
            <person name="Mavromatis K."/>
            <person name="Ovchinnikova G."/>
            <person name="Pati A."/>
            <person name="Chen A."/>
            <person name="Palaniappan K."/>
            <person name="Land M."/>
            <person name="Hauser L."/>
            <person name="Chang Y."/>
            <person name="Jeffries C."/>
            <person name="Tapia R."/>
            <person name="Brettin T."/>
            <person name="Detter J."/>
            <person name="Han C."/>
            <person name="Yasawong M."/>
            <person name="Rohde M."/>
            <person name="Tindall B."/>
            <person name="Goker M."/>
            <person name="Woyke T."/>
            <person name="Bristow J."/>
            <person name="Eisen J."/>
            <person name="Markowitz V."/>
            <person name="Hugenholtz P."/>
            <person name="Kyrpides N."/>
            <person name="Klenk H."/>
            <person name="Lapidus A."/>
        </authorList>
    </citation>
    <scope>NUCLEOTIDE SEQUENCE [LARGE SCALE GENOMIC DNA]</scope>
    <source>
        <strain evidence="5">DSM 9799 / CCM 4581 / KCTC 23876 / PAT</strain>
    </source>
</reference>
<proteinExistence type="predicted"/>
<evidence type="ECO:0000256" key="2">
    <source>
        <dbReference type="ARBA" id="ARBA00022840"/>
    </source>
</evidence>
<feature type="domain" description="ABC transporter" evidence="3">
    <location>
        <begin position="2"/>
        <end position="227"/>
    </location>
</feature>
<sequence length="253" mass="27749">MLLIDHLQLASHGLRLAKPLELRLPEGQWLGLLGPNGCGKTTLLKTLAGLLPASQGGLWFADQSLLTMTPRERAHQLAIMVQHNAPCGGLTVEQVVALGKAPDRVLDRTWLDQLLRLCGLSELRRAPLERLSGGQVQRTMLAQALFQDTPVMLLDEPANHLDIFHLHHLLSLLRQRSLTVIASFHDMNVAAQYCDQLLLLADGEQVACGAPEQVLTPAHLQQAYGVDAHVTTGIHGRPQVTVLGACDNRRNWI</sequence>
<dbReference type="InterPro" id="IPR003439">
    <property type="entry name" value="ABC_transporter-like_ATP-bd"/>
</dbReference>
<evidence type="ECO:0000313" key="5">
    <source>
        <dbReference type="Proteomes" id="UP000006683"/>
    </source>
</evidence>
<dbReference type="CDD" id="cd03214">
    <property type="entry name" value="ABC_Iron-Siderophores_B12_Hemin"/>
    <property type="match status" value="1"/>
</dbReference>
<dbReference type="Proteomes" id="UP000006683">
    <property type="component" value="Chromosome"/>
</dbReference>
<dbReference type="Pfam" id="PF00005">
    <property type="entry name" value="ABC_tran"/>
    <property type="match status" value="1"/>
</dbReference>
<dbReference type="KEGG" id="fbl:Fbal_1516"/>
<dbReference type="PANTHER" id="PTHR42794">
    <property type="entry name" value="HEMIN IMPORT ATP-BINDING PROTEIN HMUV"/>
    <property type="match status" value="1"/>
</dbReference>
<dbReference type="eggNOG" id="COG1120">
    <property type="taxonomic scope" value="Bacteria"/>
</dbReference>
<evidence type="ECO:0000256" key="1">
    <source>
        <dbReference type="ARBA" id="ARBA00022741"/>
    </source>
</evidence>
<dbReference type="Gene3D" id="3.40.50.300">
    <property type="entry name" value="P-loop containing nucleotide triphosphate hydrolases"/>
    <property type="match status" value="1"/>
</dbReference>